<dbReference type="InterPro" id="IPR027417">
    <property type="entry name" value="P-loop_NTPase"/>
</dbReference>
<dbReference type="InterPro" id="IPR011006">
    <property type="entry name" value="CheY-like_superfamily"/>
</dbReference>
<dbReference type="GO" id="GO:0000160">
    <property type="term" value="P:phosphorelay signal transduction system"/>
    <property type="evidence" value="ECO:0007669"/>
    <property type="project" value="InterPro"/>
</dbReference>
<evidence type="ECO:0000256" key="1">
    <source>
        <dbReference type="PROSITE-ProRule" id="PRU00169"/>
    </source>
</evidence>
<sequence>MKIATIAQDSQCLDAIQKYLAQSHATHTLVSSMGGIQQVPAVIEQEHPDLLLLEGAGLSSSELQVIDRATSRFPELGIIMLCPAQSQEYLIEAMRAGVREIVPTPVTQHVLVDAVDRFQKRRQQARTAIRKGKILAFIPCKGGSGSTFLASNIAYALAASEQKKSALIDFNLQFGDASLFVQDSVPKTTIADVTRQIERLDGSFLSASMVQVLPNFEVLSAPEEPEMAAEIKPEHVKPLLQVAVKQYEFVVLDIGRSLDAVSIQALDQADYIFPVVQQTLPSIRDAKRMINTFHALGYVNDKIRLIVNRYEKKNDITLGDITDTLKLSVFKTVPNDYDVVAESVNQGIPVTRLAQRSVVARSIQDIARELSGVNQEKRSLRKLFAF</sequence>
<dbReference type="InterPro" id="IPR025669">
    <property type="entry name" value="AAA_dom"/>
</dbReference>
<comment type="caution">
    <text evidence="1">Lacks conserved residue(s) required for the propagation of feature annotation.</text>
</comment>
<dbReference type="Proteomes" id="UP000198640">
    <property type="component" value="Unassembled WGS sequence"/>
</dbReference>
<reference evidence="3 4" key="1">
    <citation type="submission" date="2016-10" db="EMBL/GenBank/DDBJ databases">
        <authorList>
            <person name="de Groot N.N."/>
        </authorList>
    </citation>
    <scope>NUCLEOTIDE SEQUENCE [LARGE SCALE GENOMIC DNA]</scope>
    <source>
        <strain evidence="3 4">Nm1</strain>
    </source>
</reference>
<gene>
    <name evidence="3" type="ORF">SAMN05421881_10876</name>
</gene>
<name>A0A1H3P444_9PROT</name>
<dbReference type="Pfam" id="PF13614">
    <property type="entry name" value="AAA_31"/>
    <property type="match status" value="1"/>
</dbReference>
<dbReference type="GO" id="GO:0016887">
    <property type="term" value="F:ATP hydrolysis activity"/>
    <property type="evidence" value="ECO:0007669"/>
    <property type="project" value="TreeGrafter"/>
</dbReference>
<dbReference type="GO" id="GO:0009898">
    <property type="term" value="C:cytoplasmic side of plasma membrane"/>
    <property type="evidence" value="ECO:0007669"/>
    <property type="project" value="TreeGrafter"/>
</dbReference>
<dbReference type="Gene3D" id="3.40.50.2300">
    <property type="match status" value="1"/>
</dbReference>
<dbReference type="GO" id="GO:0005829">
    <property type="term" value="C:cytosol"/>
    <property type="evidence" value="ECO:0007669"/>
    <property type="project" value="TreeGrafter"/>
</dbReference>
<dbReference type="SUPFAM" id="SSF52540">
    <property type="entry name" value="P-loop containing nucleoside triphosphate hydrolases"/>
    <property type="match status" value="1"/>
</dbReference>
<evidence type="ECO:0000313" key="3">
    <source>
        <dbReference type="EMBL" id="SDY95838.1"/>
    </source>
</evidence>
<accession>A0A1H3P444</accession>
<feature type="domain" description="Response regulatory" evidence="2">
    <location>
        <begin position="2"/>
        <end position="119"/>
    </location>
</feature>
<dbReference type="GO" id="GO:0051782">
    <property type="term" value="P:negative regulation of cell division"/>
    <property type="evidence" value="ECO:0007669"/>
    <property type="project" value="TreeGrafter"/>
</dbReference>
<evidence type="ECO:0000259" key="2">
    <source>
        <dbReference type="PROSITE" id="PS50110"/>
    </source>
</evidence>
<dbReference type="STRING" id="44576.SAMN05421881_10876"/>
<dbReference type="OrthoDB" id="9768734at2"/>
<dbReference type="SUPFAM" id="SSF52172">
    <property type="entry name" value="CheY-like"/>
    <property type="match status" value="1"/>
</dbReference>
<dbReference type="PANTHER" id="PTHR43384:SF13">
    <property type="entry name" value="SLR0110 PROTEIN"/>
    <property type="match status" value="1"/>
</dbReference>
<dbReference type="Gene3D" id="3.40.50.300">
    <property type="entry name" value="P-loop containing nucleotide triphosphate hydrolases"/>
    <property type="match status" value="1"/>
</dbReference>
<dbReference type="PANTHER" id="PTHR43384">
    <property type="entry name" value="SEPTUM SITE-DETERMINING PROTEIN MIND HOMOLOG, CHLOROPLASTIC-RELATED"/>
    <property type="match status" value="1"/>
</dbReference>
<dbReference type="InterPro" id="IPR001789">
    <property type="entry name" value="Sig_transdc_resp-reg_receiver"/>
</dbReference>
<dbReference type="PROSITE" id="PS50110">
    <property type="entry name" value="RESPONSE_REGULATORY"/>
    <property type="match status" value="1"/>
</dbReference>
<dbReference type="RefSeq" id="WP_090415744.1">
    <property type="nucleotide sequence ID" value="NZ_FNOY01000087.1"/>
</dbReference>
<dbReference type="GO" id="GO:0005524">
    <property type="term" value="F:ATP binding"/>
    <property type="evidence" value="ECO:0007669"/>
    <property type="project" value="TreeGrafter"/>
</dbReference>
<protein>
    <submittedName>
        <fullName evidence="3">Pilus assembly protein CpaE</fullName>
    </submittedName>
</protein>
<keyword evidence="4" id="KW-1185">Reference proteome</keyword>
<proteinExistence type="predicted"/>
<dbReference type="InterPro" id="IPR050625">
    <property type="entry name" value="ParA/MinD_ATPase"/>
</dbReference>
<organism evidence="3 4">
    <name type="scientific">Nitrosomonas halophila</name>
    <dbReference type="NCBI Taxonomy" id="44576"/>
    <lineage>
        <taxon>Bacteria</taxon>
        <taxon>Pseudomonadati</taxon>
        <taxon>Pseudomonadota</taxon>
        <taxon>Betaproteobacteria</taxon>
        <taxon>Nitrosomonadales</taxon>
        <taxon>Nitrosomonadaceae</taxon>
        <taxon>Nitrosomonas</taxon>
    </lineage>
</organism>
<evidence type="ECO:0000313" key="4">
    <source>
        <dbReference type="Proteomes" id="UP000198640"/>
    </source>
</evidence>
<dbReference type="AlphaFoldDB" id="A0A1H3P444"/>
<dbReference type="EMBL" id="FNOY01000087">
    <property type="protein sequence ID" value="SDY95838.1"/>
    <property type="molecule type" value="Genomic_DNA"/>
</dbReference>